<accession>A0A2N7LBE8</accession>
<dbReference type="AlphaFoldDB" id="A0A2N7LBE8"/>
<comment type="caution">
    <text evidence="1">The sequence shown here is derived from an EMBL/GenBank/DDBJ whole genome shotgun (WGS) entry which is preliminary data.</text>
</comment>
<dbReference type="Proteomes" id="UP000235387">
    <property type="component" value="Unassembled WGS sequence"/>
</dbReference>
<sequence>MNKIAHRDSEGHIALGAGAGAGAGVSAGVAPARWCDTKKLVRYKTISDILRQTKKRQRL</sequence>
<proteinExistence type="predicted"/>
<reference evidence="2" key="1">
    <citation type="submission" date="2016-07" db="EMBL/GenBank/DDBJ databases">
        <title>Nontailed viruses are major unrecognized killers of bacteria in the ocean.</title>
        <authorList>
            <person name="Kauffman K."/>
            <person name="Hussain F."/>
            <person name="Yang J."/>
            <person name="Arevalo P."/>
            <person name="Brown J."/>
            <person name="Cutler M."/>
            <person name="Kelly L."/>
            <person name="Polz M.F."/>
        </authorList>
    </citation>
    <scope>NUCLEOTIDE SEQUENCE [LARGE SCALE GENOMIC DNA]</scope>
    <source>
        <strain evidence="2">10N.261.45.A10</strain>
    </source>
</reference>
<dbReference type="EMBL" id="MDAL01000018">
    <property type="protein sequence ID" value="PMN92324.1"/>
    <property type="molecule type" value="Genomic_DNA"/>
</dbReference>
<evidence type="ECO:0000313" key="1">
    <source>
        <dbReference type="EMBL" id="PMN92324.1"/>
    </source>
</evidence>
<gene>
    <name evidence="1" type="ORF">BCT23_15160</name>
</gene>
<protein>
    <submittedName>
        <fullName evidence="1">Uncharacterized protein</fullName>
    </submittedName>
</protein>
<organism evidence="1 2">
    <name type="scientific">Enterovibrio norvegicus</name>
    <dbReference type="NCBI Taxonomy" id="188144"/>
    <lineage>
        <taxon>Bacteria</taxon>
        <taxon>Pseudomonadati</taxon>
        <taxon>Pseudomonadota</taxon>
        <taxon>Gammaproteobacteria</taxon>
        <taxon>Vibrionales</taxon>
        <taxon>Vibrionaceae</taxon>
        <taxon>Enterovibrio</taxon>
    </lineage>
</organism>
<evidence type="ECO:0000313" key="2">
    <source>
        <dbReference type="Proteomes" id="UP000235387"/>
    </source>
</evidence>
<name>A0A2N7LBE8_9GAMM</name>